<evidence type="ECO:0000256" key="1">
    <source>
        <dbReference type="SAM" id="SignalP"/>
    </source>
</evidence>
<sequence length="300" mass="33187">MFASKSCFLLSLFAIILLVSGENQSCQYSRTSIINKLLDLIKDETKLAQIAHFLTQQEEIYGSYLQSPSWTTLCNLYDANSVFANFAQLLVKDSYDINENVDKLYESFYHQHLLEDRLKFSDILAGSADSIEKILQRLSPAVKAKILEKIPYIGQLQTAGTTMSLFSELLSSVRLPWEAIRNIYRWWNREISGKRAAKNVVDSLAVVGGGAFGASAGATIGSFFGPVGTVIGGAIGGISGTLENAYNALGVHHTESNAEINRAFRSLSKIYHPDRRNGSEEKFVELQIYMAIIKAARGQL</sequence>
<evidence type="ECO:0000313" key="3">
    <source>
        <dbReference type="Proteomes" id="UP000887578"/>
    </source>
</evidence>
<dbReference type="AlphaFoldDB" id="A0A914P6I5"/>
<dbReference type="PROSITE" id="PS50076">
    <property type="entry name" value="DNAJ_2"/>
    <property type="match status" value="1"/>
</dbReference>
<accession>A0A914P6I5</accession>
<dbReference type="CDD" id="cd06257">
    <property type="entry name" value="DnaJ"/>
    <property type="match status" value="1"/>
</dbReference>
<name>A0A914P6I5_9BILA</name>
<reference evidence="4" key="1">
    <citation type="submission" date="2022-11" db="UniProtKB">
        <authorList>
            <consortium name="WormBaseParasite"/>
        </authorList>
    </citation>
    <scope>IDENTIFICATION</scope>
</reference>
<dbReference type="WBParaSite" id="PDA_v2.g13560.t1">
    <property type="protein sequence ID" value="PDA_v2.g13560.t1"/>
    <property type="gene ID" value="PDA_v2.g13560"/>
</dbReference>
<dbReference type="Gene3D" id="1.10.287.110">
    <property type="entry name" value="DnaJ domain"/>
    <property type="match status" value="1"/>
</dbReference>
<organism evidence="3 4">
    <name type="scientific">Panagrolaimus davidi</name>
    <dbReference type="NCBI Taxonomy" id="227884"/>
    <lineage>
        <taxon>Eukaryota</taxon>
        <taxon>Metazoa</taxon>
        <taxon>Ecdysozoa</taxon>
        <taxon>Nematoda</taxon>
        <taxon>Chromadorea</taxon>
        <taxon>Rhabditida</taxon>
        <taxon>Tylenchina</taxon>
        <taxon>Panagrolaimomorpha</taxon>
        <taxon>Panagrolaimoidea</taxon>
        <taxon>Panagrolaimidae</taxon>
        <taxon>Panagrolaimus</taxon>
    </lineage>
</organism>
<keyword evidence="3" id="KW-1185">Reference proteome</keyword>
<feature type="signal peptide" evidence="1">
    <location>
        <begin position="1"/>
        <end position="21"/>
    </location>
</feature>
<dbReference type="InterPro" id="IPR001623">
    <property type="entry name" value="DnaJ_domain"/>
</dbReference>
<feature type="domain" description="J" evidence="2">
    <location>
        <begin position="244"/>
        <end position="300"/>
    </location>
</feature>
<dbReference type="Pfam" id="PF00226">
    <property type="entry name" value="DnaJ"/>
    <property type="match status" value="1"/>
</dbReference>
<dbReference type="Proteomes" id="UP000887578">
    <property type="component" value="Unplaced"/>
</dbReference>
<proteinExistence type="predicted"/>
<dbReference type="SMART" id="SM00271">
    <property type="entry name" value="DnaJ"/>
    <property type="match status" value="1"/>
</dbReference>
<dbReference type="SUPFAM" id="SSF46565">
    <property type="entry name" value="Chaperone J-domain"/>
    <property type="match status" value="1"/>
</dbReference>
<dbReference type="InterPro" id="IPR036869">
    <property type="entry name" value="J_dom_sf"/>
</dbReference>
<keyword evidence="1" id="KW-0732">Signal</keyword>
<evidence type="ECO:0000259" key="2">
    <source>
        <dbReference type="PROSITE" id="PS50076"/>
    </source>
</evidence>
<feature type="chain" id="PRO_5037734837" evidence="1">
    <location>
        <begin position="22"/>
        <end position="300"/>
    </location>
</feature>
<evidence type="ECO:0000313" key="4">
    <source>
        <dbReference type="WBParaSite" id="PDA_v2.g13560.t1"/>
    </source>
</evidence>
<protein>
    <submittedName>
        <fullName evidence="4">J domain-containing protein</fullName>
    </submittedName>
</protein>